<sequence length="71" mass="8189">MANLSKPLGLKYSCYEVGHTWNPYCLHATKDIAKHGFKEALKIYTLVYVLYGSFVKRRKQAPGKRVLRLNC</sequence>
<name>A0A0L8IE34_OCTBM</name>
<gene>
    <name evidence="2" type="ORF">OCBIM_22012218mg</name>
</gene>
<dbReference type="InterPro" id="IPR031926">
    <property type="entry name" value="TMEM135_N"/>
</dbReference>
<reference evidence="2" key="1">
    <citation type="submission" date="2015-07" db="EMBL/GenBank/DDBJ databases">
        <title>MeaNS - Measles Nucleotide Surveillance Program.</title>
        <authorList>
            <person name="Tran T."/>
            <person name="Druce J."/>
        </authorList>
    </citation>
    <scope>NUCLEOTIDE SEQUENCE</scope>
    <source>
        <strain evidence="2">UCB-OBI-ISO-001</strain>
        <tissue evidence="2">Gonad</tissue>
    </source>
</reference>
<dbReference type="AlphaFoldDB" id="A0A0L8IE34"/>
<dbReference type="Pfam" id="PF15982">
    <property type="entry name" value="TMEM135_C_rich"/>
    <property type="match status" value="1"/>
</dbReference>
<accession>A0A0L8IE34</accession>
<proteinExistence type="predicted"/>
<evidence type="ECO:0000313" key="2">
    <source>
        <dbReference type="EMBL" id="KOF99722.1"/>
    </source>
</evidence>
<dbReference type="OrthoDB" id="291792at2759"/>
<organism evidence="2">
    <name type="scientific">Octopus bimaculoides</name>
    <name type="common">California two-spotted octopus</name>
    <dbReference type="NCBI Taxonomy" id="37653"/>
    <lineage>
        <taxon>Eukaryota</taxon>
        <taxon>Metazoa</taxon>
        <taxon>Spiralia</taxon>
        <taxon>Lophotrochozoa</taxon>
        <taxon>Mollusca</taxon>
        <taxon>Cephalopoda</taxon>
        <taxon>Coleoidea</taxon>
        <taxon>Octopodiformes</taxon>
        <taxon>Octopoda</taxon>
        <taxon>Incirrata</taxon>
        <taxon>Octopodidae</taxon>
        <taxon>Octopus</taxon>
    </lineage>
</organism>
<dbReference type="EMBL" id="KQ415905">
    <property type="protein sequence ID" value="KOF99722.1"/>
    <property type="molecule type" value="Genomic_DNA"/>
</dbReference>
<protein>
    <recommendedName>
        <fullName evidence="1">Transmembrane protein 135 N-terminal domain-containing protein</fullName>
    </recommendedName>
</protein>
<evidence type="ECO:0000259" key="1">
    <source>
        <dbReference type="Pfam" id="PF15982"/>
    </source>
</evidence>
<feature type="domain" description="Transmembrane protein 135 N-terminal" evidence="1">
    <location>
        <begin position="12"/>
        <end position="60"/>
    </location>
</feature>